<sequence>MAEPIGIASGLLALAGFAFQSSITLYQTVQSFKFHPKQLRDLKDELEALSGVLSSLTETISATTDVDFSALDLPLLRCGNACKEFGQEIMSCSSRSGTNRTSFRDWAKLRYMGDNIDGFRQLLAGYKSTIVIALTDASLRKSSASADSLETYQELLKSTTDDLEAHLQNIDEKLESIFSRTVAENPADVAELRLIKEERKSAQKCLQICAQLSDHIDQIQLGNEEPLTLPERLTTAGLQECKTSLHIATTKLEGYMKSRIPDQRTSSTASITSCTP</sequence>
<dbReference type="AlphaFoldDB" id="A0A8H7WD39"/>
<comment type="caution">
    <text evidence="2">The sequence shown here is derived from an EMBL/GenBank/DDBJ whole genome shotgun (WGS) entry which is preliminary data.</text>
</comment>
<dbReference type="Pfam" id="PF17111">
    <property type="entry name" value="PigL_N"/>
    <property type="match status" value="1"/>
</dbReference>
<keyword evidence="3" id="KW-1185">Reference proteome</keyword>
<feature type="domain" description="Azaphilone pigments biosynthesis cluster protein L N-terminal" evidence="1">
    <location>
        <begin position="2"/>
        <end position="210"/>
    </location>
</feature>
<dbReference type="InterPro" id="IPR031348">
    <property type="entry name" value="PigL_N"/>
</dbReference>
<proteinExistence type="predicted"/>
<name>A0A8H7WD39_9HELO</name>
<evidence type="ECO:0000259" key="1">
    <source>
        <dbReference type="Pfam" id="PF17111"/>
    </source>
</evidence>
<evidence type="ECO:0000313" key="3">
    <source>
        <dbReference type="Proteomes" id="UP000664132"/>
    </source>
</evidence>
<reference evidence="2" key="1">
    <citation type="submission" date="2021-02" db="EMBL/GenBank/DDBJ databases">
        <title>Genome sequence Cadophora malorum strain M34.</title>
        <authorList>
            <person name="Stefanovic E."/>
            <person name="Vu D."/>
            <person name="Scully C."/>
            <person name="Dijksterhuis J."/>
            <person name="Roader J."/>
            <person name="Houbraken J."/>
        </authorList>
    </citation>
    <scope>NUCLEOTIDE SEQUENCE</scope>
    <source>
        <strain evidence="2">M34</strain>
    </source>
</reference>
<evidence type="ECO:0000313" key="2">
    <source>
        <dbReference type="EMBL" id="KAG4422638.1"/>
    </source>
</evidence>
<protein>
    <recommendedName>
        <fullName evidence="1">Azaphilone pigments biosynthesis cluster protein L N-terminal domain-containing protein</fullName>
    </recommendedName>
</protein>
<gene>
    <name evidence="2" type="ORF">IFR04_004259</name>
</gene>
<organism evidence="2 3">
    <name type="scientific">Cadophora malorum</name>
    <dbReference type="NCBI Taxonomy" id="108018"/>
    <lineage>
        <taxon>Eukaryota</taxon>
        <taxon>Fungi</taxon>
        <taxon>Dikarya</taxon>
        <taxon>Ascomycota</taxon>
        <taxon>Pezizomycotina</taxon>
        <taxon>Leotiomycetes</taxon>
        <taxon>Helotiales</taxon>
        <taxon>Ploettnerulaceae</taxon>
        <taxon>Cadophora</taxon>
    </lineage>
</organism>
<accession>A0A8H7WD39</accession>
<dbReference type="Proteomes" id="UP000664132">
    <property type="component" value="Unassembled WGS sequence"/>
</dbReference>
<dbReference type="EMBL" id="JAFJYH010000046">
    <property type="protein sequence ID" value="KAG4422638.1"/>
    <property type="molecule type" value="Genomic_DNA"/>
</dbReference>
<dbReference type="OrthoDB" id="5068804at2759"/>